<keyword evidence="2" id="KW-0119">Carbohydrate metabolism</keyword>
<dbReference type="Proteomes" id="UP001165283">
    <property type="component" value="Unassembled WGS sequence"/>
</dbReference>
<evidence type="ECO:0000259" key="3">
    <source>
        <dbReference type="Pfam" id="PF01182"/>
    </source>
</evidence>
<reference evidence="4" key="1">
    <citation type="submission" date="2021-04" db="EMBL/GenBank/DDBJ databases">
        <title>Pseudonocardia sp. nov., isolated from sandy soil of mangrove forest.</title>
        <authorList>
            <person name="Zan Z."/>
            <person name="Huang R."/>
            <person name="Liu W."/>
        </authorList>
    </citation>
    <scope>NUCLEOTIDE SEQUENCE</scope>
    <source>
        <strain evidence="4">S2-4</strain>
    </source>
</reference>
<dbReference type="InterPro" id="IPR004547">
    <property type="entry name" value="Glucosamine6P_isomerase"/>
</dbReference>
<proteinExistence type="predicted"/>
<organism evidence="4 5">
    <name type="scientific">Pseudonocardia humida</name>
    <dbReference type="NCBI Taxonomy" id="2800819"/>
    <lineage>
        <taxon>Bacteria</taxon>
        <taxon>Bacillati</taxon>
        <taxon>Actinomycetota</taxon>
        <taxon>Actinomycetes</taxon>
        <taxon>Pseudonocardiales</taxon>
        <taxon>Pseudonocardiaceae</taxon>
        <taxon>Pseudonocardia</taxon>
    </lineage>
</organism>
<evidence type="ECO:0000313" key="4">
    <source>
        <dbReference type="EMBL" id="MCO1660121.1"/>
    </source>
</evidence>
<dbReference type="RefSeq" id="WP_252445416.1">
    <property type="nucleotide sequence ID" value="NZ_JAGSOV010000077.1"/>
</dbReference>
<keyword evidence="5" id="KW-1185">Reference proteome</keyword>
<dbReference type="InterPro" id="IPR018321">
    <property type="entry name" value="Glucosamine6P_isomerase_CS"/>
</dbReference>
<dbReference type="EMBL" id="JAGSOV010000077">
    <property type="protein sequence ID" value="MCO1660121.1"/>
    <property type="molecule type" value="Genomic_DNA"/>
</dbReference>
<dbReference type="SUPFAM" id="SSF100950">
    <property type="entry name" value="NagB/RpiA/CoA transferase-like"/>
    <property type="match status" value="1"/>
</dbReference>
<dbReference type="InterPro" id="IPR037171">
    <property type="entry name" value="NagB/RpiA_transferase-like"/>
</dbReference>
<evidence type="ECO:0000256" key="2">
    <source>
        <dbReference type="ARBA" id="ARBA00023277"/>
    </source>
</evidence>
<dbReference type="PROSITE" id="PS01161">
    <property type="entry name" value="GLC_GALNAC_ISOMERASE"/>
    <property type="match status" value="1"/>
</dbReference>
<evidence type="ECO:0000256" key="1">
    <source>
        <dbReference type="ARBA" id="ARBA00022801"/>
    </source>
</evidence>
<protein>
    <submittedName>
        <fullName evidence="4">Glucosamine-6-phosphate deaminase</fullName>
    </submittedName>
</protein>
<gene>
    <name evidence="4" type="ORF">KDL28_34185</name>
</gene>
<dbReference type="CDD" id="cd01399">
    <property type="entry name" value="GlcN6P_deaminase"/>
    <property type="match status" value="1"/>
</dbReference>
<dbReference type="Gene3D" id="3.40.50.1360">
    <property type="match status" value="1"/>
</dbReference>
<sequence>MRVLILDDARERGSAVADIVAKAIGDGGGRTVLGLATGSSPLPAYRELIRRHRVEGLSFARVSAYLLDEYIGLPDGHPQAYREVIRREFTGQLDIDPAAVHGPDGVHPEPAKAAVDYERALRTGGPVAVQLLGIGSNGHLGFNEPGSSLRSTTRVVALTERTRQDNARFFRSLAAVPRRVITQGLGTIGRAEHLVLMAAGAGKAAAVAAALEGPLSASCPGSVLQWHPRVTVVLDEAAAAELRHGDHYRYAAACDLG</sequence>
<dbReference type="InterPro" id="IPR006148">
    <property type="entry name" value="Glc/Gal-6P_isomerase"/>
</dbReference>
<name>A0ABT1AAP3_9PSEU</name>
<accession>A0ABT1AAP3</accession>
<evidence type="ECO:0000313" key="5">
    <source>
        <dbReference type="Proteomes" id="UP001165283"/>
    </source>
</evidence>
<dbReference type="PANTHER" id="PTHR11280:SF5">
    <property type="entry name" value="GLUCOSAMINE-6-PHOSPHATE ISOMERASE"/>
    <property type="match status" value="1"/>
</dbReference>
<dbReference type="PANTHER" id="PTHR11280">
    <property type="entry name" value="GLUCOSAMINE-6-PHOSPHATE ISOMERASE"/>
    <property type="match status" value="1"/>
</dbReference>
<keyword evidence="1" id="KW-0378">Hydrolase</keyword>
<feature type="domain" description="Glucosamine/galactosamine-6-phosphate isomerase" evidence="3">
    <location>
        <begin position="16"/>
        <end position="225"/>
    </location>
</feature>
<comment type="caution">
    <text evidence="4">The sequence shown here is derived from an EMBL/GenBank/DDBJ whole genome shotgun (WGS) entry which is preliminary data.</text>
</comment>
<dbReference type="Pfam" id="PF01182">
    <property type="entry name" value="Glucosamine_iso"/>
    <property type="match status" value="1"/>
</dbReference>